<evidence type="ECO:0000313" key="9">
    <source>
        <dbReference type="EMBL" id="MCA5894840.1"/>
    </source>
</evidence>
<feature type="compositionally biased region" description="Basic residues" evidence="7">
    <location>
        <begin position="421"/>
        <end position="430"/>
    </location>
</feature>
<evidence type="ECO:0000256" key="5">
    <source>
        <dbReference type="ARBA" id="ARBA00032897"/>
    </source>
</evidence>
<dbReference type="EMBL" id="JAIXCQ010000013">
    <property type="protein sequence ID" value="MCA5894840.1"/>
    <property type="molecule type" value="Genomic_DNA"/>
</dbReference>
<dbReference type="InterPro" id="IPR010488">
    <property type="entry name" value="Zeta_toxin_domain"/>
</dbReference>
<protein>
    <recommendedName>
        <fullName evidence="5">UDP-N-acetylglucosamine kinase</fullName>
        <ecNumber evidence="2">2.7.1.176</ecNumber>
    </recommendedName>
    <alternativeName>
        <fullName evidence="5">UDP-N-acetylglucosamine kinase</fullName>
    </alternativeName>
</protein>
<dbReference type="RefSeq" id="WP_225566574.1">
    <property type="nucleotide sequence ID" value="NZ_JAIXCQ010000013.1"/>
</dbReference>
<evidence type="ECO:0000256" key="3">
    <source>
        <dbReference type="ARBA" id="ARBA00022741"/>
    </source>
</evidence>
<keyword evidence="10" id="KW-1185">Reference proteome</keyword>
<reference evidence="9 10" key="1">
    <citation type="submission" date="2021-09" db="EMBL/GenBank/DDBJ databases">
        <title>Isoptericola luteus sp. nov., a novel bacterium isolated from Harbin, the capital city of Heilongjiang province.</title>
        <authorList>
            <person name="Li J."/>
        </authorList>
    </citation>
    <scope>NUCLEOTIDE SEQUENCE [LARGE SCALE GENOMIC DNA]</scope>
    <source>
        <strain evidence="9 10">NEAU-Y5</strain>
    </source>
</reference>
<organism evidence="9 10">
    <name type="scientific">Isoptericola luteus</name>
    <dbReference type="NCBI Taxonomy" id="2879484"/>
    <lineage>
        <taxon>Bacteria</taxon>
        <taxon>Bacillati</taxon>
        <taxon>Actinomycetota</taxon>
        <taxon>Actinomycetes</taxon>
        <taxon>Micrococcales</taxon>
        <taxon>Promicromonosporaceae</taxon>
        <taxon>Isoptericola</taxon>
    </lineage>
</organism>
<keyword evidence="3" id="KW-0547">Nucleotide-binding</keyword>
<dbReference type="Proteomes" id="UP001319870">
    <property type="component" value="Unassembled WGS sequence"/>
</dbReference>
<evidence type="ECO:0000313" key="10">
    <source>
        <dbReference type="Proteomes" id="UP001319870"/>
    </source>
</evidence>
<evidence type="ECO:0000256" key="2">
    <source>
        <dbReference type="ARBA" id="ARBA00011963"/>
    </source>
</evidence>
<feature type="region of interest" description="Disordered" evidence="7">
    <location>
        <begin position="383"/>
        <end position="430"/>
    </location>
</feature>
<evidence type="ECO:0000256" key="1">
    <source>
        <dbReference type="ARBA" id="ARBA00009104"/>
    </source>
</evidence>
<evidence type="ECO:0000256" key="6">
    <source>
        <dbReference type="ARBA" id="ARBA00048178"/>
    </source>
</evidence>
<dbReference type="SUPFAM" id="SSF52540">
    <property type="entry name" value="P-loop containing nucleoside triphosphate hydrolases"/>
    <property type="match status" value="1"/>
</dbReference>
<evidence type="ECO:0000259" key="8">
    <source>
        <dbReference type="Pfam" id="PF06414"/>
    </source>
</evidence>
<name>A0ABS7ZII2_9MICO</name>
<dbReference type="EC" id="2.7.1.176" evidence="2"/>
<sequence>MAEPRDETHEAALAVVRHGSPLDSLLTRSELRHLVREARDWYVGAYADGVGRRGTCVVVTAGPPGAGKSSILRTAIDDLSMRLVIDADIAKDHLARWCATKGLYADLLGTPLPDGGVLRPRELRPLLQTTSTEVCNAVRRAALLARMDVVIEGTMASPAYGDRLLQSLAKDDYDRLHIVSVETDRETAGKRAVERWWQGRNEDSEMGGRLILPETIDHAYTEGQGDCKVDLMDGAGLEWLDPDEYFEILWPPRPVFDGEGSTWDPALDECDEHGIDYDDDCQGCAAIDQEPEQPYDPATWQWYLDARRHRWVDEDEDGAPGGVAHDGDDDVFLDAGGGRAHECLWFETEMHPTKSTIARWALQGTPGSTPDSIYFGKDDRTGRGLARWASRPPPGSSSWLASDHASSYGIRSASRTSSRLTRMRRPPPSR</sequence>
<comment type="catalytic activity">
    <reaction evidence="6">
        <text>UDP-N-acetyl-alpha-D-glucosamine + ATP = UDP-N-acetyl-alpha-D-glucosamine 3'-phosphate + ADP + H(+)</text>
        <dbReference type="Rhea" id="RHEA:32671"/>
        <dbReference type="ChEBI" id="CHEBI:15378"/>
        <dbReference type="ChEBI" id="CHEBI:30616"/>
        <dbReference type="ChEBI" id="CHEBI:57705"/>
        <dbReference type="ChEBI" id="CHEBI:64353"/>
        <dbReference type="ChEBI" id="CHEBI:456216"/>
        <dbReference type="EC" id="2.7.1.176"/>
    </reaction>
</comment>
<dbReference type="Gene3D" id="3.40.50.300">
    <property type="entry name" value="P-loop containing nucleotide triphosphate hydrolases"/>
    <property type="match status" value="1"/>
</dbReference>
<evidence type="ECO:0000256" key="7">
    <source>
        <dbReference type="SAM" id="MobiDB-lite"/>
    </source>
</evidence>
<keyword evidence="4" id="KW-0067">ATP-binding</keyword>
<dbReference type="Pfam" id="PF06414">
    <property type="entry name" value="Zeta_toxin"/>
    <property type="match status" value="1"/>
</dbReference>
<feature type="compositionally biased region" description="Low complexity" evidence="7">
    <location>
        <begin position="396"/>
        <end position="420"/>
    </location>
</feature>
<comment type="similarity">
    <text evidence="1">Belongs to the zeta toxin family.</text>
</comment>
<accession>A0ABS7ZII2</accession>
<comment type="caution">
    <text evidence="9">The sequence shown here is derived from an EMBL/GenBank/DDBJ whole genome shotgun (WGS) entry which is preliminary data.</text>
</comment>
<evidence type="ECO:0000256" key="4">
    <source>
        <dbReference type="ARBA" id="ARBA00022840"/>
    </source>
</evidence>
<gene>
    <name evidence="9" type="ORF">LEP48_15995</name>
</gene>
<feature type="domain" description="Zeta toxin" evidence="8">
    <location>
        <begin position="128"/>
        <end position="223"/>
    </location>
</feature>
<dbReference type="InterPro" id="IPR027417">
    <property type="entry name" value="P-loop_NTPase"/>
</dbReference>
<proteinExistence type="inferred from homology"/>